<reference evidence="2 3" key="1">
    <citation type="submission" date="2022-03" db="EMBL/GenBank/DDBJ databases">
        <authorList>
            <person name="Jo J.-H."/>
            <person name="Im W.-T."/>
        </authorList>
    </citation>
    <scope>NUCLEOTIDE SEQUENCE [LARGE SCALE GENOMIC DNA]</scope>
    <source>
        <strain evidence="2 3">MA9</strain>
    </source>
</reference>
<name>A0ABS9UG56_9BACL</name>
<evidence type="ECO:0000313" key="3">
    <source>
        <dbReference type="Proteomes" id="UP001316087"/>
    </source>
</evidence>
<keyword evidence="3" id="KW-1185">Reference proteome</keyword>
<keyword evidence="1" id="KW-1133">Transmembrane helix</keyword>
<accession>A0ABS9UG56</accession>
<feature type="transmembrane region" description="Helical" evidence="1">
    <location>
        <begin position="6"/>
        <end position="27"/>
    </location>
</feature>
<evidence type="ECO:0000313" key="2">
    <source>
        <dbReference type="EMBL" id="MCH7323307.1"/>
    </source>
</evidence>
<sequence length="72" mass="8345">MMNQFGATLWFSVIPAIFYICCLYFTLSFFQHLKFGEETKIKKAKLGAVISLTLALLVPAIYQLIIFLFMMR</sequence>
<gene>
    <name evidence="2" type="ORF">LZ480_15635</name>
</gene>
<proteinExistence type="predicted"/>
<keyword evidence="1" id="KW-0472">Membrane</keyword>
<protein>
    <submittedName>
        <fullName evidence="2">Uncharacterized protein</fullName>
    </submittedName>
</protein>
<dbReference type="RefSeq" id="WP_241370479.1">
    <property type="nucleotide sequence ID" value="NZ_JAKZFC010000007.1"/>
</dbReference>
<dbReference type="Proteomes" id="UP001316087">
    <property type="component" value="Unassembled WGS sequence"/>
</dbReference>
<organism evidence="2 3">
    <name type="scientific">Solibacillus palustris</name>
    <dbReference type="NCBI Taxonomy" id="2908203"/>
    <lineage>
        <taxon>Bacteria</taxon>
        <taxon>Bacillati</taxon>
        <taxon>Bacillota</taxon>
        <taxon>Bacilli</taxon>
        <taxon>Bacillales</taxon>
        <taxon>Caryophanaceae</taxon>
        <taxon>Solibacillus</taxon>
    </lineage>
</organism>
<keyword evidence="1" id="KW-0812">Transmembrane</keyword>
<dbReference type="EMBL" id="JAKZFC010000007">
    <property type="protein sequence ID" value="MCH7323307.1"/>
    <property type="molecule type" value="Genomic_DNA"/>
</dbReference>
<comment type="caution">
    <text evidence="2">The sequence shown here is derived from an EMBL/GenBank/DDBJ whole genome shotgun (WGS) entry which is preliminary data.</text>
</comment>
<evidence type="ECO:0000256" key="1">
    <source>
        <dbReference type="SAM" id="Phobius"/>
    </source>
</evidence>
<feature type="transmembrane region" description="Helical" evidence="1">
    <location>
        <begin position="48"/>
        <end position="71"/>
    </location>
</feature>